<dbReference type="EMBL" id="CABITT030000008">
    <property type="protein sequence ID" value="VVB18357.1"/>
    <property type="molecule type" value="Genomic_DNA"/>
</dbReference>
<sequence>MAAKEDVSASSVESKIIEDHEFWMQAMERSRSNINILQDRFVNVEESALVSKDVSEKETEILWRRVKTATALLTYLKSKARTVAAADLAQLSLGGADKLDEGDALVDSSCLPDSGLFETIALSACDGTDTQLIRMATGTKQGSVDEHDGTYVAEMLKHVETVTGVMESLARRAIIAESEAAVEKGKVMLSQEEIQRKVGQIENMSMKLQDMEKFALGTSSILCEMRQRVDDLVEETSRQKQRATENEHELSRVRRDFESLKSYVTSLISVRETLVSSEKQFQTIERLFERLVAKTTQLESEKVQKEAEVQKLMEENVRLTALVDKKEAQLLAMNEQCKMMALSSI</sequence>
<dbReference type="AlphaFoldDB" id="A0A565CXK4"/>
<dbReference type="Proteomes" id="UP000489600">
    <property type="component" value="Unassembled WGS sequence"/>
</dbReference>
<dbReference type="InterPro" id="IPR040225">
    <property type="entry name" value="GIL1-like"/>
</dbReference>
<proteinExistence type="predicted"/>
<comment type="caution">
    <text evidence="2">The sequence shown here is derived from an EMBL/GenBank/DDBJ whole genome shotgun (WGS) entry which is preliminary data.</text>
</comment>
<feature type="coiled-coil region" evidence="1">
    <location>
        <begin position="295"/>
        <end position="329"/>
    </location>
</feature>
<name>A0A565CXK4_9BRAS</name>
<dbReference type="GO" id="GO:0009959">
    <property type="term" value="P:negative gravitropism"/>
    <property type="evidence" value="ECO:0007669"/>
    <property type="project" value="InterPro"/>
</dbReference>
<dbReference type="GO" id="GO:0009639">
    <property type="term" value="P:response to red or far red light"/>
    <property type="evidence" value="ECO:0007669"/>
    <property type="project" value="InterPro"/>
</dbReference>
<keyword evidence="1" id="KW-0175">Coiled coil</keyword>
<keyword evidence="3" id="KW-1185">Reference proteome</keyword>
<gene>
    <name evidence="2" type="ORF">ANE_LOCUS28801</name>
</gene>
<organism evidence="2 3">
    <name type="scientific">Arabis nemorensis</name>
    <dbReference type="NCBI Taxonomy" id="586526"/>
    <lineage>
        <taxon>Eukaryota</taxon>
        <taxon>Viridiplantae</taxon>
        <taxon>Streptophyta</taxon>
        <taxon>Embryophyta</taxon>
        <taxon>Tracheophyta</taxon>
        <taxon>Spermatophyta</taxon>
        <taxon>Magnoliopsida</taxon>
        <taxon>eudicotyledons</taxon>
        <taxon>Gunneridae</taxon>
        <taxon>Pentapetalae</taxon>
        <taxon>rosids</taxon>
        <taxon>malvids</taxon>
        <taxon>Brassicales</taxon>
        <taxon>Brassicaceae</taxon>
        <taxon>Arabideae</taxon>
        <taxon>Arabis</taxon>
    </lineage>
</organism>
<dbReference type="OrthoDB" id="1888070at2759"/>
<dbReference type="PANTHER" id="PTHR31161">
    <property type="entry name" value="PROTEIN GRAVITROPIC IN THE LIGHT 1"/>
    <property type="match status" value="1"/>
</dbReference>
<evidence type="ECO:0000313" key="3">
    <source>
        <dbReference type="Proteomes" id="UP000489600"/>
    </source>
</evidence>
<protein>
    <submittedName>
        <fullName evidence="2">Uncharacterized protein</fullName>
    </submittedName>
</protein>
<reference evidence="2" key="1">
    <citation type="submission" date="2019-07" db="EMBL/GenBank/DDBJ databases">
        <authorList>
            <person name="Dittberner H."/>
        </authorList>
    </citation>
    <scope>NUCLEOTIDE SEQUENCE [LARGE SCALE GENOMIC DNA]</scope>
</reference>
<evidence type="ECO:0000256" key="1">
    <source>
        <dbReference type="SAM" id="Coils"/>
    </source>
</evidence>
<accession>A0A565CXK4</accession>
<evidence type="ECO:0000313" key="2">
    <source>
        <dbReference type="EMBL" id="VVB18357.1"/>
    </source>
</evidence>